<evidence type="ECO:0000313" key="2">
    <source>
        <dbReference type="Proteomes" id="UP000789570"/>
    </source>
</evidence>
<feature type="non-terminal residue" evidence="1">
    <location>
        <position position="1"/>
    </location>
</feature>
<dbReference type="EMBL" id="CAJVPQ010009895">
    <property type="protein sequence ID" value="CAG8718819.1"/>
    <property type="molecule type" value="Genomic_DNA"/>
</dbReference>
<keyword evidence="2" id="KW-1185">Reference proteome</keyword>
<dbReference type="OrthoDB" id="2447909at2759"/>
<comment type="caution">
    <text evidence="1">The sequence shown here is derived from an EMBL/GenBank/DDBJ whole genome shotgun (WGS) entry which is preliminary data.</text>
</comment>
<dbReference type="AlphaFoldDB" id="A0A9N9NB34"/>
<reference evidence="1" key="1">
    <citation type="submission" date="2021-06" db="EMBL/GenBank/DDBJ databases">
        <authorList>
            <person name="Kallberg Y."/>
            <person name="Tangrot J."/>
            <person name="Rosling A."/>
        </authorList>
    </citation>
    <scope>NUCLEOTIDE SEQUENCE</scope>
    <source>
        <strain evidence="1">UK204</strain>
    </source>
</reference>
<gene>
    <name evidence="1" type="ORF">FCALED_LOCUS14289</name>
</gene>
<proteinExistence type="predicted"/>
<sequence>LDDIYDDFKHQNYVMPKKNIKDDLEEFKDVERLSLVLNNVKQYVLKIDMSMRQQE</sequence>
<evidence type="ECO:0000313" key="1">
    <source>
        <dbReference type="EMBL" id="CAG8718819.1"/>
    </source>
</evidence>
<organism evidence="1 2">
    <name type="scientific">Funneliformis caledonium</name>
    <dbReference type="NCBI Taxonomy" id="1117310"/>
    <lineage>
        <taxon>Eukaryota</taxon>
        <taxon>Fungi</taxon>
        <taxon>Fungi incertae sedis</taxon>
        <taxon>Mucoromycota</taxon>
        <taxon>Glomeromycotina</taxon>
        <taxon>Glomeromycetes</taxon>
        <taxon>Glomerales</taxon>
        <taxon>Glomeraceae</taxon>
        <taxon>Funneliformis</taxon>
    </lineage>
</organism>
<protein>
    <submittedName>
        <fullName evidence="1">13719_t:CDS:1</fullName>
    </submittedName>
</protein>
<name>A0A9N9NB34_9GLOM</name>
<dbReference type="Proteomes" id="UP000789570">
    <property type="component" value="Unassembled WGS sequence"/>
</dbReference>
<accession>A0A9N9NB34</accession>